<dbReference type="GO" id="GO:0015385">
    <property type="term" value="F:sodium:proton antiporter activity"/>
    <property type="evidence" value="ECO:0007669"/>
    <property type="project" value="TreeGrafter"/>
</dbReference>
<gene>
    <name evidence="2" type="ORF">F8S09_06085</name>
</gene>
<protein>
    <submittedName>
        <fullName evidence="2">Monovalent cation/H+ antiporter subunit G</fullName>
    </submittedName>
</protein>
<dbReference type="Proteomes" id="UP000484842">
    <property type="component" value="Unassembled WGS sequence"/>
</dbReference>
<feature type="transmembrane region" description="Helical" evidence="1">
    <location>
        <begin position="42"/>
        <end position="58"/>
    </location>
</feature>
<feature type="transmembrane region" description="Helical" evidence="1">
    <location>
        <begin position="12"/>
        <end position="30"/>
    </location>
</feature>
<dbReference type="EMBL" id="WBSL01000001">
    <property type="protein sequence ID" value="MPY66268.1"/>
    <property type="molecule type" value="Genomic_DNA"/>
</dbReference>
<dbReference type="RefSeq" id="WP_152869755.1">
    <property type="nucleotide sequence ID" value="NZ_WBSL01000001.1"/>
</dbReference>
<name>A0A7X1TQZ2_9DEIO</name>
<dbReference type="AlphaFoldDB" id="A0A7X1TQZ2"/>
<keyword evidence="1" id="KW-0472">Membrane</keyword>
<feature type="transmembrane region" description="Helical" evidence="1">
    <location>
        <begin position="64"/>
        <end position="86"/>
    </location>
</feature>
<accession>A0A7X1TQZ2</accession>
<reference evidence="2 3" key="1">
    <citation type="submission" date="2019-10" db="EMBL/GenBank/DDBJ databases">
        <title>Deinococcus sp. isolated from soil.</title>
        <authorList>
            <person name="Li Y."/>
            <person name="Wang J."/>
        </authorList>
    </citation>
    <scope>NUCLEOTIDE SEQUENCE [LARGE SCALE GENOMIC DNA]</scope>
    <source>
        <strain evidence="2 3">SDU3-2</strain>
    </source>
</reference>
<dbReference type="NCBIfam" id="TIGR01300">
    <property type="entry name" value="CPA3_mnhG_phaG"/>
    <property type="match status" value="1"/>
</dbReference>
<keyword evidence="1" id="KW-0812">Transmembrane</keyword>
<comment type="caution">
    <text evidence="2">The sequence shown here is derived from an EMBL/GenBank/DDBJ whole genome shotgun (WGS) entry which is preliminary data.</text>
</comment>
<dbReference type="PANTHER" id="PTHR34703:SF1">
    <property type="entry name" value="ANTIPORTER SUBUNIT MNHG2-RELATED"/>
    <property type="match status" value="1"/>
</dbReference>
<dbReference type="InterPro" id="IPR005133">
    <property type="entry name" value="PhaG_MnhG_YufB"/>
</dbReference>
<dbReference type="PANTHER" id="PTHR34703">
    <property type="entry name" value="ANTIPORTER SUBUNIT MNHG2-RELATED"/>
    <property type="match status" value="1"/>
</dbReference>
<evidence type="ECO:0000256" key="1">
    <source>
        <dbReference type="SAM" id="Phobius"/>
    </source>
</evidence>
<dbReference type="Pfam" id="PF03334">
    <property type="entry name" value="PhaG_MnhG_YufB"/>
    <property type="match status" value="1"/>
</dbReference>
<proteinExistence type="predicted"/>
<evidence type="ECO:0000313" key="2">
    <source>
        <dbReference type="EMBL" id="MPY66268.1"/>
    </source>
</evidence>
<sequence>MNDFQPARDLPILIGAFFVLTAAIGVVRFPDLYSRLHASSKLVTLGSAGIFLGVAFALSDTAAFTRLAAVLLFQFLTTPLSAYLIAQAAYLRGLPPILGDGRGGGGGTDEWGALGRADEVAQADREAQRALAEEGLAEEG</sequence>
<keyword evidence="1" id="KW-1133">Transmembrane helix</keyword>
<organism evidence="2 3">
    <name type="scientific">Deinococcus terrestris</name>
    <dbReference type="NCBI Taxonomy" id="2651870"/>
    <lineage>
        <taxon>Bacteria</taxon>
        <taxon>Thermotogati</taxon>
        <taxon>Deinococcota</taxon>
        <taxon>Deinococci</taxon>
        <taxon>Deinococcales</taxon>
        <taxon>Deinococcaceae</taxon>
        <taxon>Deinococcus</taxon>
    </lineage>
</organism>
<evidence type="ECO:0000313" key="3">
    <source>
        <dbReference type="Proteomes" id="UP000484842"/>
    </source>
</evidence>
<keyword evidence="3" id="KW-1185">Reference proteome</keyword>